<gene>
    <name evidence="1" type="ORF">RH857_01720</name>
</gene>
<sequence>MEAADRTPLEDVARRDGGEHTGWIAFFAEERAETYVLRYTRPGAEVIGSDETLEEFSQDIELPAP</sequence>
<accession>A0ABU1FQE8</accession>
<dbReference type="Proteomes" id="UP001260872">
    <property type="component" value="Unassembled WGS sequence"/>
</dbReference>
<reference evidence="2" key="1">
    <citation type="submission" date="2023-07" db="EMBL/GenBank/DDBJ databases">
        <title>Description of three actinobacteria isolated from air of manufacturing shop in a pharmaceutical factory.</title>
        <authorList>
            <person name="Zhang D.-F."/>
        </authorList>
    </citation>
    <scope>NUCLEOTIDE SEQUENCE [LARGE SCALE GENOMIC DNA]</scope>
    <source>
        <strain evidence="2">CCTCC AB 207010</strain>
    </source>
</reference>
<evidence type="ECO:0000313" key="1">
    <source>
        <dbReference type="EMBL" id="MDR5710859.1"/>
    </source>
</evidence>
<evidence type="ECO:0000313" key="2">
    <source>
        <dbReference type="Proteomes" id="UP001260872"/>
    </source>
</evidence>
<dbReference type="EMBL" id="JAVKGT010000003">
    <property type="protein sequence ID" value="MDR5710859.1"/>
    <property type="molecule type" value="Genomic_DNA"/>
</dbReference>
<keyword evidence="2" id="KW-1185">Reference proteome</keyword>
<proteinExistence type="predicted"/>
<name>A0ABU1FQE8_9MICC</name>
<dbReference type="RefSeq" id="WP_310536247.1">
    <property type="nucleotide sequence ID" value="NZ_BAAAOC010000018.1"/>
</dbReference>
<organism evidence="1 2">
    <name type="scientific">Nesterenkonia flava</name>
    <dbReference type="NCBI Taxonomy" id="469799"/>
    <lineage>
        <taxon>Bacteria</taxon>
        <taxon>Bacillati</taxon>
        <taxon>Actinomycetota</taxon>
        <taxon>Actinomycetes</taxon>
        <taxon>Micrococcales</taxon>
        <taxon>Micrococcaceae</taxon>
        <taxon>Nesterenkonia</taxon>
    </lineage>
</organism>
<protein>
    <submittedName>
        <fullName evidence="1">Uncharacterized protein</fullName>
    </submittedName>
</protein>
<comment type="caution">
    <text evidence="1">The sequence shown here is derived from an EMBL/GenBank/DDBJ whole genome shotgun (WGS) entry which is preliminary data.</text>
</comment>